<dbReference type="InterPro" id="IPR050304">
    <property type="entry name" value="MT-severing_AAA_ATPase"/>
</dbReference>
<keyword evidence="4" id="KW-0175">Coiled coil</keyword>
<accession>A0A8S1SF77</accession>
<feature type="compositionally biased region" description="Polar residues" evidence="5">
    <location>
        <begin position="467"/>
        <end position="480"/>
    </location>
</feature>
<feature type="domain" description="AAA+ ATPase" evidence="6">
    <location>
        <begin position="537"/>
        <end position="673"/>
    </location>
</feature>
<keyword evidence="8" id="KW-1185">Reference proteome</keyword>
<dbReference type="Pfam" id="PF17862">
    <property type="entry name" value="AAA_lid_3"/>
    <property type="match status" value="1"/>
</dbReference>
<evidence type="ECO:0000256" key="5">
    <source>
        <dbReference type="SAM" id="MobiDB-lite"/>
    </source>
</evidence>
<comment type="caution">
    <text evidence="7">The sequence shown here is derived from an EMBL/GenBank/DDBJ whole genome shotgun (WGS) entry which is preliminary data.</text>
</comment>
<proteinExistence type="inferred from homology"/>
<reference evidence="7" key="1">
    <citation type="submission" date="2021-01" db="EMBL/GenBank/DDBJ databases">
        <authorList>
            <consortium name="Genoscope - CEA"/>
            <person name="William W."/>
        </authorList>
    </citation>
    <scope>NUCLEOTIDE SEQUENCE</scope>
</reference>
<feature type="region of interest" description="Disordered" evidence="5">
    <location>
        <begin position="453"/>
        <end position="480"/>
    </location>
</feature>
<evidence type="ECO:0000259" key="6">
    <source>
        <dbReference type="SMART" id="SM00382"/>
    </source>
</evidence>
<dbReference type="InterPro" id="IPR041569">
    <property type="entry name" value="AAA_lid_3"/>
</dbReference>
<evidence type="ECO:0000256" key="3">
    <source>
        <dbReference type="ARBA" id="ARBA00022840"/>
    </source>
</evidence>
<protein>
    <recommendedName>
        <fullName evidence="6">AAA+ ATPase domain-containing protein</fullName>
    </recommendedName>
</protein>
<name>A0A8S1SF77_PAROT</name>
<evidence type="ECO:0000313" key="8">
    <source>
        <dbReference type="Proteomes" id="UP000683925"/>
    </source>
</evidence>
<dbReference type="PANTHER" id="PTHR23074">
    <property type="entry name" value="AAA DOMAIN-CONTAINING"/>
    <property type="match status" value="1"/>
</dbReference>
<dbReference type="EMBL" id="CAJJDP010000008">
    <property type="protein sequence ID" value="CAD8137997.1"/>
    <property type="molecule type" value="Genomic_DNA"/>
</dbReference>
<organism evidence="7 8">
    <name type="scientific">Paramecium octaurelia</name>
    <dbReference type="NCBI Taxonomy" id="43137"/>
    <lineage>
        <taxon>Eukaryota</taxon>
        <taxon>Sar</taxon>
        <taxon>Alveolata</taxon>
        <taxon>Ciliophora</taxon>
        <taxon>Intramacronucleata</taxon>
        <taxon>Oligohymenophorea</taxon>
        <taxon>Peniculida</taxon>
        <taxon>Parameciidae</taxon>
        <taxon>Paramecium</taxon>
    </lineage>
</organism>
<dbReference type="OrthoDB" id="29072at2759"/>
<dbReference type="SMART" id="SM00382">
    <property type="entry name" value="AAA"/>
    <property type="match status" value="1"/>
</dbReference>
<sequence>MIFSKPMFNQYLSQQSIPKFYTNDKQNIKLYLIPYDVNNPQMIPEKLLEKNKQIQLTIDSPRNFKPIQINPKKKYELQNGTMLQITRKYGVNEDYVHIQDLYRGIIKSGDYKLPFQVPTKFGMNSSFLYRNQDGLQQAKIQYKIYLKIIDLQSNQVIVQKSVPIYINSRYKLTEQKRESEGNIVQFFCLHRGMIELGIRTAKNLYKPGEVLELEYILNTTRSQRSITKVEVKLNHFLSFTDDDENERVIENNTLYSNVLPGISAGKRSDGLKSSITLSDDLTATVKMQFIKNHYILQVQAFADGLLTSLAIPVVCQIPVIILESRKQEQPELNDWKLNTKQENNSFYQFTQIRIFQIQVTKTEAFLKNQKNKQSLLKVHLDLKCINYAQMKLFLTNRAEFIKLNIPANIKKQEIKAEQPPQPQLCQNQVQQPQASNQQQFGFVQANQLMPKKRFQPPTKVGDKSKQEQLAQKNEKQSNQTNFEDNIINKIESDIIEIMDRPTQWTDIVGLDHVRDQVVEIALWPLENPKLFEGIIAPGSGLLLFGPPGTGKTMIGKAIASEGKATFFSIKASTLTSKYVGEGEKTVRALFALAAQRQPSVIFFDEIDSLLCARSEKDNETSRQIKTEFMVQLEGATRGGCERIVFIGATNRPQELDDAIKRRFQKKIYIPLPNKEGRQSYFENLIIKEAKEGKRIEMNTSEMQTLVDLTKGYSGADIRNLSREACMYAIRDAAKMYTIKNLKLDQIRATTIEDFKRALQIVKPTVNQNDLKDYLKWNQQFGSYNYDADCLDT</sequence>
<dbReference type="AlphaFoldDB" id="A0A8S1SF77"/>
<dbReference type="InterPro" id="IPR003593">
    <property type="entry name" value="AAA+_ATPase"/>
</dbReference>
<dbReference type="InterPro" id="IPR003959">
    <property type="entry name" value="ATPase_AAA_core"/>
</dbReference>
<gene>
    <name evidence="7" type="ORF">POCTA_138.1.T0090132</name>
</gene>
<comment type="similarity">
    <text evidence="1">Belongs to the AAA ATPase family.</text>
</comment>
<evidence type="ECO:0000256" key="1">
    <source>
        <dbReference type="ARBA" id="ARBA00006914"/>
    </source>
</evidence>
<dbReference type="Proteomes" id="UP000683925">
    <property type="component" value="Unassembled WGS sequence"/>
</dbReference>
<keyword evidence="2" id="KW-0547">Nucleotide-binding</keyword>
<dbReference type="GO" id="GO:0005524">
    <property type="term" value="F:ATP binding"/>
    <property type="evidence" value="ECO:0007669"/>
    <property type="project" value="UniProtKB-KW"/>
</dbReference>
<dbReference type="PANTHER" id="PTHR23074:SF17">
    <property type="entry name" value="FIDGETIN-LIKE PROTEIN 1"/>
    <property type="match status" value="1"/>
</dbReference>
<dbReference type="GO" id="GO:0016887">
    <property type="term" value="F:ATP hydrolysis activity"/>
    <property type="evidence" value="ECO:0007669"/>
    <property type="project" value="InterPro"/>
</dbReference>
<dbReference type="FunFam" id="3.40.50.300:FF:001025">
    <property type="entry name" value="ATPase family, AAA domain-containing 2B"/>
    <property type="match status" value="1"/>
</dbReference>
<dbReference type="Pfam" id="PF00004">
    <property type="entry name" value="AAA"/>
    <property type="match status" value="1"/>
</dbReference>
<evidence type="ECO:0000313" key="7">
    <source>
        <dbReference type="EMBL" id="CAD8137997.1"/>
    </source>
</evidence>
<keyword evidence="3" id="KW-0067">ATP-binding</keyword>
<evidence type="ECO:0000256" key="4">
    <source>
        <dbReference type="ARBA" id="ARBA00023054"/>
    </source>
</evidence>
<dbReference type="FunFam" id="1.10.8.60:FF:000022">
    <property type="entry name" value="Fidgetin like 1"/>
    <property type="match status" value="1"/>
</dbReference>
<evidence type="ECO:0000256" key="2">
    <source>
        <dbReference type="ARBA" id="ARBA00022741"/>
    </source>
</evidence>